<organism evidence="8 9">
    <name type="scientific">Limosilactobacillus panis</name>
    <dbReference type="NCBI Taxonomy" id="47493"/>
    <lineage>
        <taxon>Bacteria</taxon>
        <taxon>Bacillati</taxon>
        <taxon>Bacillota</taxon>
        <taxon>Bacilli</taxon>
        <taxon>Lactobacillales</taxon>
        <taxon>Lactobacillaceae</taxon>
        <taxon>Limosilactobacillus</taxon>
    </lineage>
</organism>
<feature type="transmembrane region" description="Helical" evidence="7">
    <location>
        <begin position="128"/>
        <end position="150"/>
    </location>
</feature>
<evidence type="ECO:0000313" key="8">
    <source>
        <dbReference type="EMBL" id="MDM8334075.1"/>
    </source>
</evidence>
<feature type="transmembrane region" description="Helical" evidence="7">
    <location>
        <begin position="253"/>
        <end position="275"/>
    </location>
</feature>
<keyword evidence="4 7" id="KW-0812">Transmembrane</keyword>
<dbReference type="Proteomes" id="UP001529423">
    <property type="component" value="Unassembled WGS sequence"/>
</dbReference>
<feature type="transmembrane region" description="Helical" evidence="7">
    <location>
        <begin position="171"/>
        <end position="189"/>
    </location>
</feature>
<evidence type="ECO:0000256" key="4">
    <source>
        <dbReference type="ARBA" id="ARBA00022692"/>
    </source>
</evidence>
<reference evidence="8" key="1">
    <citation type="submission" date="2023-06" db="EMBL/GenBank/DDBJ databases">
        <title>Identification and characterization of horizontal gene transfer across gut microbiota members of farm animals based on homology search.</title>
        <authorList>
            <person name="Schwarzerova J."/>
            <person name="Nykrynova M."/>
            <person name="Jureckova K."/>
            <person name="Cejkova D."/>
            <person name="Rychlik I."/>
        </authorList>
    </citation>
    <scope>NUCLEOTIDE SEQUENCE</scope>
    <source>
        <strain evidence="8">105_WCHN</strain>
    </source>
</reference>
<dbReference type="PANTHER" id="PTHR36838:SF1">
    <property type="entry name" value="SLR1864 PROTEIN"/>
    <property type="match status" value="1"/>
</dbReference>
<evidence type="ECO:0000256" key="7">
    <source>
        <dbReference type="SAM" id="Phobius"/>
    </source>
</evidence>
<feature type="transmembrane region" description="Helical" evidence="7">
    <location>
        <begin position="6"/>
        <end position="27"/>
    </location>
</feature>
<reference evidence="8" key="2">
    <citation type="submission" date="2023-06" db="EMBL/GenBank/DDBJ databases">
        <authorList>
            <person name="Zeman M."/>
            <person name="Kubasova T."/>
            <person name="Jahodarova E."/>
            <person name="Nykrynova M."/>
            <person name="Rychlik I."/>
        </authorList>
    </citation>
    <scope>NUCLEOTIDE SEQUENCE</scope>
    <source>
        <strain evidence="8">105_WCHN</strain>
    </source>
</reference>
<dbReference type="RefSeq" id="WP_289560330.1">
    <property type="nucleotide sequence ID" value="NZ_JAUDEO010000028.1"/>
</dbReference>
<gene>
    <name evidence="8" type="ORF">QUW46_05765</name>
</gene>
<name>A0ABT7VMW1_9LACO</name>
<dbReference type="InterPro" id="IPR004776">
    <property type="entry name" value="Mem_transp_PIN-like"/>
</dbReference>
<evidence type="ECO:0000313" key="9">
    <source>
        <dbReference type="Proteomes" id="UP001529423"/>
    </source>
</evidence>
<dbReference type="EMBL" id="JAUDEO010000028">
    <property type="protein sequence ID" value="MDM8334075.1"/>
    <property type="molecule type" value="Genomic_DNA"/>
</dbReference>
<evidence type="ECO:0000256" key="1">
    <source>
        <dbReference type="ARBA" id="ARBA00004141"/>
    </source>
</evidence>
<evidence type="ECO:0000256" key="2">
    <source>
        <dbReference type="ARBA" id="ARBA00022448"/>
    </source>
</evidence>
<feature type="transmembrane region" description="Helical" evidence="7">
    <location>
        <begin position="39"/>
        <end position="55"/>
    </location>
</feature>
<keyword evidence="2" id="KW-0813">Transport</keyword>
<feature type="transmembrane region" description="Helical" evidence="7">
    <location>
        <begin position="98"/>
        <end position="122"/>
    </location>
</feature>
<keyword evidence="6 7" id="KW-0472">Membrane</keyword>
<proteinExistence type="predicted"/>
<keyword evidence="9" id="KW-1185">Reference proteome</keyword>
<feature type="transmembrane region" description="Helical" evidence="7">
    <location>
        <begin position="228"/>
        <end position="247"/>
    </location>
</feature>
<comment type="caution">
    <text evidence="8">The sequence shown here is derived from an EMBL/GenBank/DDBJ whole genome shotgun (WGS) entry which is preliminary data.</text>
</comment>
<protein>
    <submittedName>
        <fullName evidence="8">AEC family transporter</fullName>
    </submittedName>
</protein>
<dbReference type="PANTHER" id="PTHR36838">
    <property type="entry name" value="AUXIN EFFLUX CARRIER FAMILY PROTEIN"/>
    <property type="match status" value="1"/>
</dbReference>
<dbReference type="Pfam" id="PF03547">
    <property type="entry name" value="Mem_trans"/>
    <property type="match status" value="1"/>
</dbReference>
<feature type="transmembrane region" description="Helical" evidence="7">
    <location>
        <begin position="287"/>
        <end position="306"/>
    </location>
</feature>
<feature type="transmembrane region" description="Helical" evidence="7">
    <location>
        <begin position="61"/>
        <end position="86"/>
    </location>
</feature>
<keyword evidence="3" id="KW-1003">Cell membrane</keyword>
<keyword evidence="5 7" id="KW-1133">Transmembrane helix</keyword>
<evidence type="ECO:0000256" key="6">
    <source>
        <dbReference type="ARBA" id="ARBA00023136"/>
    </source>
</evidence>
<sequence>MIVTLFFALLPIVITICLGMLGAKIGDFDDKDSRKLTKLVLKYALPMNIFAGILGTPRKVIIADIPLACWILVGMVGTYAVAWFIIRKIGHVDSRISALRALSIADPSVPFIGSAILPLLFAESIASIDIGISTLLINVILLPIIFGQMASISGEHVGIGERIKQTLKKPLVFSALSAFILALCGLKMPEQLANTFTTLGKSSGGLAMFATGIILYTRDLKLTKQIALNTVLKNIAVPAIIWGIMLLCNVPSNVIRIAVVTLAIPTATMPTSLAIRYKSGESEMAATQFYTTILAIITLSVFMLMLS</sequence>
<evidence type="ECO:0000256" key="3">
    <source>
        <dbReference type="ARBA" id="ARBA00022475"/>
    </source>
</evidence>
<comment type="subcellular location">
    <subcellularLocation>
        <location evidence="1">Membrane</location>
        <topology evidence="1">Multi-pass membrane protein</topology>
    </subcellularLocation>
</comment>
<evidence type="ECO:0000256" key="5">
    <source>
        <dbReference type="ARBA" id="ARBA00022989"/>
    </source>
</evidence>
<accession>A0ABT7VMW1</accession>